<keyword evidence="2" id="KW-0378">Hydrolase</keyword>
<dbReference type="EMBL" id="JAKLTN010000001">
    <property type="protein sequence ID" value="MCG2575654.1"/>
    <property type="molecule type" value="Genomic_DNA"/>
</dbReference>
<feature type="signal peptide" evidence="1">
    <location>
        <begin position="1"/>
        <end position="23"/>
    </location>
</feature>
<dbReference type="CDD" id="cd15482">
    <property type="entry name" value="Sialidase_non-viral"/>
    <property type="match status" value="1"/>
</dbReference>
<dbReference type="Proteomes" id="UP001165384">
    <property type="component" value="Unassembled WGS sequence"/>
</dbReference>
<dbReference type="InterPro" id="IPR036278">
    <property type="entry name" value="Sialidase_sf"/>
</dbReference>
<proteinExistence type="predicted"/>
<accession>A0ABS9JXL7</accession>
<evidence type="ECO:0000313" key="2">
    <source>
        <dbReference type="EMBL" id="MCG2575654.1"/>
    </source>
</evidence>
<dbReference type="SUPFAM" id="SSF50939">
    <property type="entry name" value="Sialidases"/>
    <property type="match status" value="2"/>
</dbReference>
<name>A0ABS9JXL7_9RHOO</name>
<protein>
    <submittedName>
        <fullName evidence="2">Glycoside hydrolase</fullName>
    </submittedName>
</protein>
<dbReference type="GO" id="GO:0016787">
    <property type="term" value="F:hydrolase activity"/>
    <property type="evidence" value="ECO:0007669"/>
    <property type="project" value="UniProtKB-KW"/>
</dbReference>
<evidence type="ECO:0000256" key="1">
    <source>
        <dbReference type="SAM" id="SignalP"/>
    </source>
</evidence>
<feature type="chain" id="PRO_5047095992" evidence="1">
    <location>
        <begin position="24"/>
        <end position="404"/>
    </location>
</feature>
<comment type="caution">
    <text evidence="2">The sequence shown here is derived from an EMBL/GenBank/DDBJ whole genome shotgun (WGS) entry which is preliminary data.</text>
</comment>
<reference evidence="2" key="1">
    <citation type="submission" date="2022-01" db="EMBL/GenBank/DDBJ databases">
        <authorList>
            <person name="Jo J.-H."/>
            <person name="Im W.-T."/>
        </authorList>
    </citation>
    <scope>NUCLEOTIDE SEQUENCE</scope>
    <source>
        <strain evidence="2">XY25</strain>
    </source>
</reference>
<dbReference type="RefSeq" id="WP_275706785.1">
    <property type="nucleotide sequence ID" value="NZ_JAKLTN010000001.1"/>
</dbReference>
<keyword evidence="3" id="KW-1185">Reference proteome</keyword>
<sequence>MVSLSTRCAIWLAGALLAGSALAHDHGSHAPADGKPAAKVDYAKVWLEKQQTAPRLAVAADFDAVGKLWLARVVGQQIFVSHSPAAGKPFTEPVAVNRQPELISADGEARPQIAAVGDRVYVSWTQALPQPFAGHVRFAVSEDGGRTFSEPVTVNDDTRPITHRFNAMLADCRGVTLAWIDKRDGEGNVDYRGAAIYTARSTDGGRSFAANQKLADHSCECCRLGLAADSDGTPVVFWRQVFGKNVRDFALARLDEPLRRVTEDGWEIDACPHHGGGLAIDGQGSRHLAWFTGAEKSPGLYYRRIDGETMSPPLRFGNLDAQAGHPQVAVLGQQVVLVWREYDGRQHSVRQMVSRDRGGHWSSPSTITRTAGAADDPLLRADGKAVWLIWNTAAEGLKRVKVAL</sequence>
<keyword evidence="1" id="KW-0732">Signal</keyword>
<organism evidence="2 3">
    <name type="scientific">Dechloromonas hankyongensis</name>
    <dbReference type="NCBI Taxonomy" id="2908002"/>
    <lineage>
        <taxon>Bacteria</taxon>
        <taxon>Pseudomonadati</taxon>
        <taxon>Pseudomonadota</taxon>
        <taxon>Betaproteobacteria</taxon>
        <taxon>Rhodocyclales</taxon>
        <taxon>Azonexaceae</taxon>
        <taxon>Dechloromonas</taxon>
    </lineage>
</organism>
<gene>
    <name evidence="2" type="ORF">LZ012_01455</name>
</gene>
<evidence type="ECO:0000313" key="3">
    <source>
        <dbReference type="Proteomes" id="UP001165384"/>
    </source>
</evidence>
<dbReference type="Gene3D" id="2.120.10.10">
    <property type="match status" value="2"/>
</dbReference>